<feature type="compositionally biased region" description="Basic and acidic residues" evidence="1">
    <location>
        <begin position="45"/>
        <end position="57"/>
    </location>
</feature>
<evidence type="ECO:0000313" key="2">
    <source>
        <dbReference type="EMBL" id="SVA19008.1"/>
    </source>
</evidence>
<gene>
    <name evidence="2" type="ORF">METZ01_LOCUS71862</name>
</gene>
<name>A0A381TU23_9ZZZZ</name>
<accession>A0A381TU23</accession>
<sequence length="57" mass="5913">MVGQNRDPVRSGPHVALQTGGAQSYGQSEGIEGVLLSMGHPTPMGKEHGLEIGERTG</sequence>
<reference evidence="2" key="1">
    <citation type="submission" date="2018-05" db="EMBL/GenBank/DDBJ databases">
        <authorList>
            <person name="Lanie J.A."/>
            <person name="Ng W.-L."/>
            <person name="Kazmierczak K.M."/>
            <person name="Andrzejewski T.M."/>
            <person name="Davidsen T.M."/>
            <person name="Wayne K.J."/>
            <person name="Tettelin H."/>
            <person name="Glass J.I."/>
            <person name="Rusch D."/>
            <person name="Podicherti R."/>
            <person name="Tsui H.-C.T."/>
            <person name="Winkler M.E."/>
        </authorList>
    </citation>
    <scope>NUCLEOTIDE SEQUENCE</scope>
</reference>
<organism evidence="2">
    <name type="scientific">marine metagenome</name>
    <dbReference type="NCBI Taxonomy" id="408172"/>
    <lineage>
        <taxon>unclassified sequences</taxon>
        <taxon>metagenomes</taxon>
        <taxon>ecological metagenomes</taxon>
    </lineage>
</organism>
<evidence type="ECO:0000256" key="1">
    <source>
        <dbReference type="SAM" id="MobiDB-lite"/>
    </source>
</evidence>
<proteinExistence type="predicted"/>
<dbReference type="AlphaFoldDB" id="A0A381TU23"/>
<feature type="region of interest" description="Disordered" evidence="1">
    <location>
        <begin position="1"/>
        <end position="57"/>
    </location>
</feature>
<protein>
    <submittedName>
        <fullName evidence="2">Uncharacterized protein</fullName>
    </submittedName>
</protein>
<dbReference type="EMBL" id="UINC01005092">
    <property type="protein sequence ID" value="SVA19008.1"/>
    <property type="molecule type" value="Genomic_DNA"/>
</dbReference>